<dbReference type="Pfam" id="PF02492">
    <property type="entry name" value="cobW"/>
    <property type="match status" value="1"/>
</dbReference>
<dbReference type="Gene3D" id="3.30.1220.10">
    <property type="entry name" value="CobW-like, C-terminal domain"/>
    <property type="match status" value="1"/>
</dbReference>
<feature type="domain" description="CobW C-terminal" evidence="7">
    <location>
        <begin position="244"/>
        <end position="338"/>
    </location>
</feature>
<proteinExistence type="inferred from homology"/>
<dbReference type="Gene3D" id="3.40.50.300">
    <property type="entry name" value="P-loop containing nucleotide triphosphate hydrolases"/>
    <property type="match status" value="1"/>
</dbReference>
<gene>
    <name evidence="8" type="ORF">DZA28_14000</name>
</gene>
<evidence type="ECO:0000256" key="2">
    <source>
        <dbReference type="ARBA" id="ARBA00022801"/>
    </source>
</evidence>
<dbReference type="SUPFAM" id="SSF52540">
    <property type="entry name" value="P-loop containing nucleoside triphosphate hydrolases"/>
    <property type="match status" value="1"/>
</dbReference>
<keyword evidence="3" id="KW-0143">Chaperone</keyword>
<dbReference type="CDD" id="cd03112">
    <property type="entry name" value="CobW-like"/>
    <property type="match status" value="1"/>
</dbReference>
<comment type="function">
    <text evidence="5">Zinc chaperone that directly transfers zinc cofactor to target proteins, thereby activating them. Zinc is transferred from the CXCC motif in the GTPase domain to the zinc binding site in target proteins in a process requiring GTP hydrolysis.</text>
</comment>
<evidence type="ECO:0000259" key="7">
    <source>
        <dbReference type="SMART" id="SM00833"/>
    </source>
</evidence>
<keyword evidence="1" id="KW-0547">Nucleotide-binding</keyword>
<dbReference type="InterPro" id="IPR003495">
    <property type="entry name" value="CobW/HypB/UreG_nucleotide-bd"/>
</dbReference>
<dbReference type="PANTHER" id="PTHR13748">
    <property type="entry name" value="COBW-RELATED"/>
    <property type="match status" value="1"/>
</dbReference>
<protein>
    <submittedName>
        <fullName evidence="8">GTP-binding protein</fullName>
    </submittedName>
</protein>
<evidence type="ECO:0000256" key="1">
    <source>
        <dbReference type="ARBA" id="ARBA00022741"/>
    </source>
</evidence>
<dbReference type="InterPro" id="IPR051316">
    <property type="entry name" value="Zinc-reg_GTPase_activator"/>
</dbReference>
<dbReference type="InterPro" id="IPR036627">
    <property type="entry name" value="CobW-likC_sf"/>
</dbReference>
<comment type="catalytic activity">
    <reaction evidence="6">
        <text>GTP + H2O = GDP + phosphate + H(+)</text>
        <dbReference type="Rhea" id="RHEA:19669"/>
        <dbReference type="ChEBI" id="CHEBI:15377"/>
        <dbReference type="ChEBI" id="CHEBI:15378"/>
        <dbReference type="ChEBI" id="CHEBI:37565"/>
        <dbReference type="ChEBI" id="CHEBI:43474"/>
        <dbReference type="ChEBI" id="CHEBI:58189"/>
    </reaction>
    <physiologicalReaction direction="left-to-right" evidence="6">
        <dbReference type="Rhea" id="RHEA:19670"/>
    </physiologicalReaction>
</comment>
<reference evidence="8 9" key="1">
    <citation type="journal article" date="2019" name="Biocontrol Sci. Technol.">
        <title>Pseudomonas putida strain B2017 produced as technical grade active ingredient controls fungal and bacterial crop diseases.</title>
        <authorList>
            <person name="Oliver C."/>
            <person name="Hernandez I."/>
            <person name="Caminal M."/>
            <person name="Lara J.M."/>
            <person name="Fernandez C."/>
        </authorList>
    </citation>
    <scope>NUCLEOTIDE SEQUENCE [LARGE SCALE GENOMIC DNA]</scope>
    <source>
        <strain evidence="8 9">B2017</strain>
    </source>
</reference>
<comment type="caution">
    <text evidence="8">The sequence shown here is derived from an EMBL/GenBank/DDBJ whole genome shotgun (WGS) entry which is preliminary data.</text>
</comment>
<dbReference type="EMBL" id="QWEF01000001">
    <property type="protein sequence ID" value="TRZ60987.1"/>
    <property type="molecule type" value="Genomic_DNA"/>
</dbReference>
<keyword evidence="9" id="KW-1185">Reference proteome</keyword>
<evidence type="ECO:0000313" key="8">
    <source>
        <dbReference type="EMBL" id="TRZ60987.1"/>
    </source>
</evidence>
<dbReference type="PANTHER" id="PTHR13748:SF62">
    <property type="entry name" value="COBW DOMAIN-CONTAINING PROTEIN"/>
    <property type="match status" value="1"/>
</dbReference>
<dbReference type="Pfam" id="PF07683">
    <property type="entry name" value="CobW_C"/>
    <property type="match status" value="1"/>
</dbReference>
<evidence type="ECO:0000313" key="9">
    <source>
        <dbReference type="Proteomes" id="UP001165882"/>
    </source>
</evidence>
<accession>A0ABY3D5S2</accession>
<organism evidence="8 9">
    <name type="scientific">Pseudomonas alloputida</name>
    <dbReference type="NCBI Taxonomy" id="1940621"/>
    <lineage>
        <taxon>Bacteria</taxon>
        <taxon>Pseudomonadati</taxon>
        <taxon>Pseudomonadota</taxon>
        <taxon>Gammaproteobacteria</taxon>
        <taxon>Pseudomonadales</taxon>
        <taxon>Pseudomonadaceae</taxon>
        <taxon>Pseudomonas</taxon>
    </lineage>
</organism>
<sequence>MHTRSDKRIPVVVLGGFLGAGKSTILNRLLSETGNESVRVAVVVNEFGETSIDHLMVEAVVGDTTVLKNGCICCVIRDDLTHALHELLERCSGPDGAMIDRVIIETTGLADPGPIAKSIATDPLLCQQLRFAGVLCAVDALQCVEQLRDFALCRQQIASADVAMITKIDLASPESVNKARALIEDLNATARVICRNARVDPLRSIFDSLMCGETQRKASAQGVVQAGRVLKRLGTNSSGLAHDIQSVSVQLNDTFEWVAFSVWLSAFVHCYADSVLRIKGVIRVQGGSQPVLINVVRSFIHPPDNLDGNDELPAGSTLVFIVTGIQPGRIEASLRHFMAR</sequence>
<dbReference type="SUPFAM" id="SSF90002">
    <property type="entry name" value="Hypothetical protein YjiA, C-terminal domain"/>
    <property type="match status" value="1"/>
</dbReference>
<evidence type="ECO:0000256" key="3">
    <source>
        <dbReference type="ARBA" id="ARBA00023186"/>
    </source>
</evidence>
<evidence type="ECO:0000256" key="6">
    <source>
        <dbReference type="ARBA" id="ARBA00049117"/>
    </source>
</evidence>
<dbReference type="RefSeq" id="WP_102689128.1">
    <property type="nucleotide sequence ID" value="NZ_QWEF01000001.1"/>
</dbReference>
<name>A0ABY3D5S2_9PSED</name>
<dbReference type="InterPro" id="IPR011629">
    <property type="entry name" value="CobW-like_C"/>
</dbReference>
<dbReference type="InterPro" id="IPR027417">
    <property type="entry name" value="P-loop_NTPase"/>
</dbReference>
<dbReference type="SMART" id="SM00833">
    <property type="entry name" value="CobW_C"/>
    <property type="match status" value="1"/>
</dbReference>
<comment type="similarity">
    <text evidence="4">Belongs to the SIMIBI class G3E GTPase family. ZNG1 subfamily.</text>
</comment>
<keyword evidence="2" id="KW-0378">Hydrolase</keyword>
<evidence type="ECO:0000256" key="4">
    <source>
        <dbReference type="ARBA" id="ARBA00034320"/>
    </source>
</evidence>
<evidence type="ECO:0000256" key="5">
    <source>
        <dbReference type="ARBA" id="ARBA00045658"/>
    </source>
</evidence>
<dbReference type="Proteomes" id="UP001165882">
    <property type="component" value="Unassembled WGS sequence"/>
</dbReference>